<dbReference type="Proteomes" id="UP001314681">
    <property type="component" value="Unassembled WGS sequence"/>
</dbReference>
<dbReference type="Gene3D" id="3.30.70.270">
    <property type="match status" value="1"/>
</dbReference>
<keyword evidence="1" id="KW-0812">Transmembrane</keyword>
<dbReference type="SUPFAM" id="SSF55073">
    <property type="entry name" value="Nucleotide cyclase"/>
    <property type="match status" value="1"/>
</dbReference>
<keyword evidence="1" id="KW-1133">Transmembrane helix</keyword>
<dbReference type="SMART" id="SM00267">
    <property type="entry name" value="GGDEF"/>
    <property type="match status" value="1"/>
</dbReference>
<dbReference type="EMBL" id="JAHQCX010000001">
    <property type="protein sequence ID" value="MBU9724716.1"/>
    <property type="molecule type" value="Genomic_DNA"/>
</dbReference>
<protein>
    <submittedName>
        <fullName evidence="3">GGDEF domain-containing protein</fullName>
    </submittedName>
</protein>
<gene>
    <name evidence="3" type="ORF">KTH90_01680</name>
</gene>
<feature type="transmembrane region" description="Helical" evidence="1">
    <location>
        <begin position="68"/>
        <end position="89"/>
    </location>
</feature>
<accession>A0ABS6K1J0</accession>
<evidence type="ECO:0000313" key="3">
    <source>
        <dbReference type="EMBL" id="MBU9724716.1"/>
    </source>
</evidence>
<feature type="transmembrane region" description="Helical" evidence="1">
    <location>
        <begin position="101"/>
        <end position="120"/>
    </location>
</feature>
<keyword evidence="1" id="KW-0472">Membrane</keyword>
<name>A0ABS6K1J0_9FIRM</name>
<dbReference type="InterPro" id="IPR000160">
    <property type="entry name" value="GGDEF_dom"/>
</dbReference>
<dbReference type="CDD" id="cd01949">
    <property type="entry name" value="GGDEF"/>
    <property type="match status" value="1"/>
</dbReference>
<dbReference type="PROSITE" id="PS50887">
    <property type="entry name" value="GGDEF"/>
    <property type="match status" value="1"/>
</dbReference>
<sequence>MDVRDRIRHVVEPILTKEQKSRFREYYPEKIYRVERNIGLVVAGTQFCMMLIFFFLKGDYVMEGDGRFYLYLYMYLFLVTVILIPVYMKLVKQKKYAVLSWLRRGYVLAMCVWVMGITVLDQIHGSGLGVFCYLIPTMAAVLLMSPAESLVIFGGQWMILLLILTIRGINPDELFSSIVNSFFVTVLAVFISMRYYRSMEMEFRDRDIIESQYKEIEKVNEKLSVMVNTDQLTGLNNRRYLSEVIGCKFEEYKKQNCFMEILMLDIDFFKQYNDTYGHVQGDACLREISAIIRECISQENIVVIRYGGEEFLIMHCLPKDCHRIGESGSGESMADCIQARIRKAGIPRNDTFRDHVTVSIGIWRGWLQQSDNMEKLISHADEALYKAKKAGRDCVQYYMAMP</sequence>
<comment type="caution">
    <text evidence="3">The sequence shown here is derived from an EMBL/GenBank/DDBJ whole genome shotgun (WGS) entry which is preliminary data.</text>
</comment>
<evidence type="ECO:0000256" key="1">
    <source>
        <dbReference type="SAM" id="Phobius"/>
    </source>
</evidence>
<dbReference type="RefSeq" id="WP_158351858.1">
    <property type="nucleotide sequence ID" value="NZ_JAHQCX010000001.1"/>
</dbReference>
<dbReference type="InterPro" id="IPR043128">
    <property type="entry name" value="Rev_trsase/Diguanyl_cyclase"/>
</dbReference>
<feature type="transmembrane region" description="Helical" evidence="1">
    <location>
        <begin position="38"/>
        <end position="56"/>
    </location>
</feature>
<dbReference type="InterPro" id="IPR029787">
    <property type="entry name" value="Nucleotide_cyclase"/>
</dbReference>
<dbReference type="PANTHER" id="PTHR45138">
    <property type="entry name" value="REGULATORY COMPONENTS OF SENSORY TRANSDUCTION SYSTEM"/>
    <property type="match status" value="1"/>
</dbReference>
<keyword evidence="4" id="KW-1185">Reference proteome</keyword>
<dbReference type="PANTHER" id="PTHR45138:SF9">
    <property type="entry name" value="DIGUANYLATE CYCLASE DGCM-RELATED"/>
    <property type="match status" value="1"/>
</dbReference>
<evidence type="ECO:0000313" key="4">
    <source>
        <dbReference type="Proteomes" id="UP001314681"/>
    </source>
</evidence>
<feature type="transmembrane region" description="Helical" evidence="1">
    <location>
        <begin position="126"/>
        <end position="143"/>
    </location>
</feature>
<dbReference type="NCBIfam" id="TIGR00254">
    <property type="entry name" value="GGDEF"/>
    <property type="match status" value="1"/>
</dbReference>
<feature type="transmembrane region" description="Helical" evidence="1">
    <location>
        <begin position="150"/>
        <end position="169"/>
    </location>
</feature>
<feature type="domain" description="GGDEF" evidence="2">
    <location>
        <begin position="257"/>
        <end position="400"/>
    </location>
</feature>
<reference evidence="3 4" key="1">
    <citation type="submission" date="2021-06" db="EMBL/GenBank/DDBJ databases">
        <title>Description of novel taxa of the family Lachnospiraceae.</title>
        <authorList>
            <person name="Chaplin A.V."/>
            <person name="Sokolova S.R."/>
            <person name="Pikina A.P."/>
            <person name="Korzhanova M."/>
            <person name="Belova V."/>
            <person name="Korostin D."/>
            <person name="Efimov B.A."/>
        </authorList>
    </citation>
    <scope>NUCLEOTIDE SEQUENCE [LARGE SCALE GENOMIC DNA]</scope>
    <source>
        <strain evidence="3 4">ASD4241</strain>
    </source>
</reference>
<feature type="transmembrane region" description="Helical" evidence="1">
    <location>
        <begin position="175"/>
        <end position="196"/>
    </location>
</feature>
<proteinExistence type="predicted"/>
<dbReference type="Pfam" id="PF00990">
    <property type="entry name" value="GGDEF"/>
    <property type="match status" value="1"/>
</dbReference>
<organism evidence="3 4">
    <name type="scientific">Diplocloster modestus</name>
    <dbReference type="NCBI Taxonomy" id="2850322"/>
    <lineage>
        <taxon>Bacteria</taxon>
        <taxon>Bacillati</taxon>
        <taxon>Bacillota</taxon>
        <taxon>Clostridia</taxon>
        <taxon>Lachnospirales</taxon>
        <taxon>Lachnospiraceae</taxon>
        <taxon>Diplocloster</taxon>
    </lineage>
</organism>
<dbReference type="InterPro" id="IPR050469">
    <property type="entry name" value="Diguanylate_Cyclase"/>
</dbReference>
<evidence type="ECO:0000259" key="2">
    <source>
        <dbReference type="PROSITE" id="PS50887"/>
    </source>
</evidence>